<gene>
    <name evidence="1" type="ORF">NCTC10476_00039</name>
</gene>
<dbReference type="Proteomes" id="UP000255169">
    <property type="component" value="Unassembled WGS sequence"/>
</dbReference>
<keyword evidence="2" id="KW-1185">Reference proteome</keyword>
<dbReference type="AlphaFoldDB" id="A0A380QJT8"/>
<organism evidence="1 2">
    <name type="scientific">Yersinia ruckeri</name>
    <dbReference type="NCBI Taxonomy" id="29486"/>
    <lineage>
        <taxon>Bacteria</taxon>
        <taxon>Pseudomonadati</taxon>
        <taxon>Pseudomonadota</taxon>
        <taxon>Gammaproteobacteria</taxon>
        <taxon>Enterobacterales</taxon>
        <taxon>Yersiniaceae</taxon>
        <taxon>Yersinia</taxon>
    </lineage>
</organism>
<protein>
    <submittedName>
        <fullName evidence="1">Uncharacterized protein</fullName>
    </submittedName>
</protein>
<name>A0A380QJT8_YERRU</name>
<proteinExistence type="predicted"/>
<accession>A0A380QJT8</accession>
<sequence>MNCVVQELSGSQYTIMKQVEHDQRSRLPKGIASKNPTPMCLSDGECSELEALAAKESRSISSMARLVYLRGIAAIQAD</sequence>
<evidence type="ECO:0000313" key="1">
    <source>
        <dbReference type="EMBL" id="SUP98270.1"/>
    </source>
</evidence>
<evidence type="ECO:0000313" key="2">
    <source>
        <dbReference type="Proteomes" id="UP000255169"/>
    </source>
</evidence>
<reference evidence="1 2" key="1">
    <citation type="submission" date="2018-06" db="EMBL/GenBank/DDBJ databases">
        <authorList>
            <consortium name="Pathogen Informatics"/>
            <person name="Doyle S."/>
        </authorList>
    </citation>
    <scope>NUCLEOTIDE SEQUENCE [LARGE SCALE GENOMIC DNA]</scope>
    <source>
        <strain evidence="1 2">NCTC10476</strain>
    </source>
</reference>
<dbReference type="EMBL" id="UHJG01000001">
    <property type="protein sequence ID" value="SUP98270.1"/>
    <property type="molecule type" value="Genomic_DNA"/>
</dbReference>